<evidence type="ECO:0000313" key="2">
    <source>
        <dbReference type="EMBL" id="GHB20743.1"/>
    </source>
</evidence>
<dbReference type="Proteomes" id="UP000637980">
    <property type="component" value="Unassembled WGS sequence"/>
</dbReference>
<evidence type="ECO:0000313" key="3">
    <source>
        <dbReference type="Proteomes" id="UP000637980"/>
    </source>
</evidence>
<gene>
    <name evidence="2" type="ORF">GCM10007094_05950</name>
</gene>
<feature type="compositionally biased region" description="Polar residues" evidence="1">
    <location>
        <begin position="32"/>
        <end position="42"/>
    </location>
</feature>
<feature type="region of interest" description="Disordered" evidence="1">
    <location>
        <begin position="32"/>
        <end position="51"/>
    </location>
</feature>
<name>A0ABQ3DYR3_9HYPH</name>
<reference evidence="3" key="1">
    <citation type="journal article" date="2019" name="Int. J. Syst. Evol. Microbiol.">
        <title>The Global Catalogue of Microorganisms (GCM) 10K type strain sequencing project: providing services to taxonomists for standard genome sequencing and annotation.</title>
        <authorList>
            <consortium name="The Broad Institute Genomics Platform"/>
            <consortium name="The Broad Institute Genome Sequencing Center for Infectious Disease"/>
            <person name="Wu L."/>
            <person name="Ma J."/>
        </authorList>
    </citation>
    <scope>NUCLEOTIDE SEQUENCE [LARGE SCALE GENOMIC DNA]</scope>
    <source>
        <strain evidence="3">KCTC 12861</strain>
    </source>
</reference>
<proteinExistence type="predicted"/>
<dbReference type="EMBL" id="BMXE01000001">
    <property type="protein sequence ID" value="GHB20743.1"/>
    <property type="molecule type" value="Genomic_DNA"/>
</dbReference>
<accession>A0ABQ3DYR3</accession>
<protein>
    <submittedName>
        <fullName evidence="2">Uncharacterized protein</fullName>
    </submittedName>
</protein>
<evidence type="ECO:0000256" key="1">
    <source>
        <dbReference type="SAM" id="MobiDB-lite"/>
    </source>
</evidence>
<organism evidence="2 3">
    <name type="scientific">Pseudovibrio japonicus</name>
    <dbReference type="NCBI Taxonomy" id="366534"/>
    <lineage>
        <taxon>Bacteria</taxon>
        <taxon>Pseudomonadati</taxon>
        <taxon>Pseudomonadota</taxon>
        <taxon>Alphaproteobacteria</taxon>
        <taxon>Hyphomicrobiales</taxon>
        <taxon>Stappiaceae</taxon>
        <taxon>Pseudovibrio</taxon>
    </lineage>
</organism>
<sequence length="51" mass="6134">MQTTLSGWRKVEWRDKTLQQHTARTTLLIQMNMRMPTSNHADNIQARRKRP</sequence>
<comment type="caution">
    <text evidence="2">The sequence shown here is derived from an EMBL/GenBank/DDBJ whole genome shotgun (WGS) entry which is preliminary data.</text>
</comment>
<keyword evidence="3" id="KW-1185">Reference proteome</keyword>